<dbReference type="RefSeq" id="WP_300950337.1">
    <property type="nucleotide sequence ID" value="NZ_JAUHJQ010000001.1"/>
</dbReference>
<evidence type="ECO:0000313" key="2">
    <source>
        <dbReference type="EMBL" id="MDN4171410.1"/>
    </source>
</evidence>
<dbReference type="Proteomes" id="UP001168620">
    <property type="component" value="Unassembled WGS sequence"/>
</dbReference>
<evidence type="ECO:0008006" key="4">
    <source>
        <dbReference type="Google" id="ProtNLM"/>
    </source>
</evidence>
<sequence>MKQARPLLGLAAASTLLASGLLSGCGVAGTGFSPGLAASVGDTSITTDRVDAVAASYCDAITPQLEGQVLPNRYLTSGVAGQLALAAAAEQLAAEHGVEPGDQYAGQVAQLEQAVAQLPEDQQDAVVEVESAGSLVSDLVLGVGRTLAEEQGVADPTEEQVAQLGNEALAAWIEDNDVELNPRYGVELRDGQPLDTDTETSVAVGDVATAAMAESPDQEYAAALPDAQRCG</sequence>
<comment type="caution">
    <text evidence="2">The sequence shown here is derived from an EMBL/GenBank/DDBJ whole genome shotgun (WGS) entry which is preliminary data.</text>
</comment>
<feature type="chain" id="PRO_5046234202" description="Lipoprotein" evidence="1">
    <location>
        <begin position="29"/>
        <end position="231"/>
    </location>
</feature>
<proteinExistence type="predicted"/>
<keyword evidence="1" id="KW-0732">Signal</keyword>
<evidence type="ECO:0000313" key="3">
    <source>
        <dbReference type="Proteomes" id="UP001168620"/>
    </source>
</evidence>
<keyword evidence="3" id="KW-1185">Reference proteome</keyword>
<accession>A0ABT8FAB9</accession>
<reference evidence="2" key="1">
    <citation type="submission" date="2023-06" db="EMBL/GenBank/DDBJ databases">
        <title>Draft genome sequence of Nocardioides sp. SOB77.</title>
        <authorList>
            <person name="Zhang G."/>
        </authorList>
    </citation>
    <scope>NUCLEOTIDE SEQUENCE</scope>
    <source>
        <strain evidence="2">SOB77</strain>
    </source>
</reference>
<dbReference type="EMBL" id="JAUHJQ010000001">
    <property type="protein sequence ID" value="MDN4171410.1"/>
    <property type="molecule type" value="Genomic_DNA"/>
</dbReference>
<dbReference type="PROSITE" id="PS51257">
    <property type="entry name" value="PROKAR_LIPOPROTEIN"/>
    <property type="match status" value="1"/>
</dbReference>
<feature type="signal peptide" evidence="1">
    <location>
        <begin position="1"/>
        <end position="28"/>
    </location>
</feature>
<evidence type="ECO:0000256" key="1">
    <source>
        <dbReference type="SAM" id="SignalP"/>
    </source>
</evidence>
<organism evidence="2 3">
    <name type="scientific">Nocardioides oceani</name>
    <dbReference type="NCBI Taxonomy" id="3058369"/>
    <lineage>
        <taxon>Bacteria</taxon>
        <taxon>Bacillati</taxon>
        <taxon>Actinomycetota</taxon>
        <taxon>Actinomycetes</taxon>
        <taxon>Propionibacteriales</taxon>
        <taxon>Nocardioidaceae</taxon>
        <taxon>Nocardioides</taxon>
    </lineage>
</organism>
<protein>
    <recommendedName>
        <fullName evidence="4">Lipoprotein</fullName>
    </recommendedName>
</protein>
<gene>
    <name evidence="2" type="ORF">QWY28_00480</name>
</gene>
<name>A0ABT8FAB9_9ACTN</name>